<organism evidence="1 2">
    <name type="scientific">Deinococcus actinosclerus</name>
    <dbReference type="NCBI Taxonomy" id="1768108"/>
    <lineage>
        <taxon>Bacteria</taxon>
        <taxon>Thermotogati</taxon>
        <taxon>Deinococcota</taxon>
        <taxon>Deinococci</taxon>
        <taxon>Deinococcales</taxon>
        <taxon>Deinococcaceae</taxon>
        <taxon>Deinococcus</taxon>
    </lineage>
</organism>
<sequence>MVNSNRAKGEGRRGARLSLPRLGLTLLGTLCVGTGSAATYAGPQAAVYIGDRWCSGGYCSGSVYAAFDEALSRALSGSGYVRPLRQPEGASLDLRGGITDVSTGGGLCLPFVGCVRGTTVRASLELLDRQTGEVRWQDACEGSSSGFSTWTWWTGSVYLDSDEGKAAADCAAKMVQKLTGSAVLRPYLTLAPGAALNSPAAPAAPATALGPAPAATLLVRQLEGALRGLAFADLNALFSGDVLNPVKVKELNAAATAATLKAAASLKFEVGAPETAGPYQLVGVTYTLPDGRERFTQLAVTSDPALNPRGGTRLLYLSPLNPLRSSAPLDGVSRSVETLLGDVLGSLNLPGL</sequence>
<protein>
    <submittedName>
        <fullName evidence="1">Uncharacterized protein</fullName>
    </submittedName>
</protein>
<keyword evidence="2" id="KW-1185">Reference proteome</keyword>
<evidence type="ECO:0000313" key="1">
    <source>
        <dbReference type="EMBL" id="ALW88338.1"/>
    </source>
</evidence>
<reference evidence="1 2" key="1">
    <citation type="submission" date="2015-12" db="EMBL/GenBank/DDBJ databases">
        <authorList>
            <person name="Kim M.K."/>
            <person name="Srinivasan S."/>
            <person name="Lee J.-J."/>
            <person name="Kim K."/>
        </authorList>
    </citation>
    <scope>NUCLEOTIDE SEQUENCE [LARGE SCALE GENOMIC DNA]</scope>
    <source>
        <strain evidence="1 2">BM2</strain>
    </source>
</reference>
<proteinExistence type="predicted"/>
<dbReference type="EMBL" id="CP013910">
    <property type="protein sequence ID" value="ALW88338.1"/>
    <property type="molecule type" value="Genomic_DNA"/>
</dbReference>
<name>A0ABM5X3V3_9DEIO</name>
<dbReference type="RefSeq" id="WP_062157671.1">
    <property type="nucleotide sequence ID" value="NZ_CP013910.1"/>
</dbReference>
<accession>A0ABM5X3V3</accession>
<dbReference type="Proteomes" id="UP000060071">
    <property type="component" value="Chromosome"/>
</dbReference>
<evidence type="ECO:0000313" key="2">
    <source>
        <dbReference type="Proteomes" id="UP000060071"/>
    </source>
</evidence>
<gene>
    <name evidence="1" type="ORF">AUC44_05040</name>
</gene>